<protein>
    <recommendedName>
        <fullName evidence="3">Armadillo-type protein</fullName>
    </recommendedName>
</protein>
<dbReference type="InterPro" id="IPR011989">
    <property type="entry name" value="ARM-like"/>
</dbReference>
<dbReference type="AlphaFoldDB" id="A0A4P9WQ11"/>
<name>A0A4P9WQ11_9FUNG</name>
<dbReference type="Gene3D" id="1.25.10.10">
    <property type="entry name" value="Leucine-rich Repeat Variant"/>
    <property type="match status" value="1"/>
</dbReference>
<organism evidence="1 2">
    <name type="scientific">Blyttiomyces helicus</name>
    <dbReference type="NCBI Taxonomy" id="388810"/>
    <lineage>
        <taxon>Eukaryota</taxon>
        <taxon>Fungi</taxon>
        <taxon>Fungi incertae sedis</taxon>
        <taxon>Chytridiomycota</taxon>
        <taxon>Chytridiomycota incertae sedis</taxon>
        <taxon>Chytridiomycetes</taxon>
        <taxon>Chytridiomycetes incertae sedis</taxon>
        <taxon>Blyttiomyces</taxon>
    </lineage>
</organism>
<proteinExistence type="predicted"/>
<dbReference type="EMBL" id="KZ993844">
    <property type="protein sequence ID" value="RKO94652.1"/>
    <property type="molecule type" value="Genomic_DNA"/>
</dbReference>
<dbReference type="SUPFAM" id="SSF48371">
    <property type="entry name" value="ARM repeat"/>
    <property type="match status" value="1"/>
</dbReference>
<accession>A0A4P9WQ11</accession>
<dbReference type="InterPro" id="IPR016024">
    <property type="entry name" value="ARM-type_fold"/>
</dbReference>
<evidence type="ECO:0000313" key="2">
    <source>
        <dbReference type="Proteomes" id="UP000269721"/>
    </source>
</evidence>
<evidence type="ECO:0008006" key="3">
    <source>
        <dbReference type="Google" id="ProtNLM"/>
    </source>
</evidence>
<gene>
    <name evidence="1" type="ORF">BDK51DRAFT_43541</name>
</gene>
<dbReference type="Proteomes" id="UP000269721">
    <property type="component" value="Unassembled WGS sequence"/>
</dbReference>
<sequence>MASHLLADLEGESDIRLGAIQDLRDQVRRSVGRQQSPPWTIRFLTPLLPRLGSCLDDPHPQVPLQTLQLLLDLIPLRMHFGESTGALMQVDAAFTSLLPFLVPKIGDARLPVRRAAMQSLEGKSI</sequence>
<keyword evidence="2" id="KW-1185">Reference proteome</keyword>
<reference evidence="2" key="1">
    <citation type="journal article" date="2018" name="Nat. Microbiol.">
        <title>Leveraging single-cell genomics to expand the fungal tree of life.</title>
        <authorList>
            <person name="Ahrendt S.R."/>
            <person name="Quandt C.A."/>
            <person name="Ciobanu D."/>
            <person name="Clum A."/>
            <person name="Salamov A."/>
            <person name="Andreopoulos B."/>
            <person name="Cheng J.F."/>
            <person name="Woyke T."/>
            <person name="Pelin A."/>
            <person name="Henrissat B."/>
            <person name="Reynolds N.K."/>
            <person name="Benny G.L."/>
            <person name="Smith M.E."/>
            <person name="James T.Y."/>
            <person name="Grigoriev I.V."/>
        </authorList>
    </citation>
    <scope>NUCLEOTIDE SEQUENCE [LARGE SCALE GENOMIC DNA]</scope>
</reference>
<evidence type="ECO:0000313" key="1">
    <source>
        <dbReference type="EMBL" id="RKO94652.1"/>
    </source>
</evidence>